<dbReference type="InterPro" id="IPR038595">
    <property type="entry name" value="LOR_sf"/>
</dbReference>
<gene>
    <name evidence="3" type="ORF">CSSPJE1EN2_LOCUS12957</name>
</gene>
<feature type="region of interest" description="Disordered" evidence="2">
    <location>
        <begin position="1"/>
        <end position="44"/>
    </location>
</feature>
<evidence type="ECO:0000256" key="1">
    <source>
        <dbReference type="ARBA" id="ARBA00005437"/>
    </source>
</evidence>
<dbReference type="Proteomes" id="UP001497522">
    <property type="component" value="Chromosome 19"/>
</dbReference>
<evidence type="ECO:0000313" key="3">
    <source>
        <dbReference type="EMBL" id="CAK9870220.1"/>
    </source>
</evidence>
<dbReference type="Gene3D" id="2.40.160.200">
    <property type="entry name" value="LURP1-related"/>
    <property type="match status" value="1"/>
</dbReference>
<evidence type="ECO:0000313" key="4">
    <source>
        <dbReference type="Proteomes" id="UP001497522"/>
    </source>
</evidence>
<reference evidence="3" key="1">
    <citation type="submission" date="2024-03" db="EMBL/GenBank/DDBJ databases">
        <authorList>
            <consortium name="ELIXIR-Norway"/>
            <consortium name="Elixir Norway"/>
        </authorList>
    </citation>
    <scope>NUCLEOTIDE SEQUENCE</scope>
</reference>
<name>A0ABP1B526_9BRYO</name>
<dbReference type="EMBL" id="OZ023720">
    <property type="protein sequence ID" value="CAK9870220.1"/>
    <property type="molecule type" value="Genomic_DNA"/>
</dbReference>
<organism evidence="3 4">
    <name type="scientific">Sphagnum jensenii</name>
    <dbReference type="NCBI Taxonomy" id="128206"/>
    <lineage>
        <taxon>Eukaryota</taxon>
        <taxon>Viridiplantae</taxon>
        <taxon>Streptophyta</taxon>
        <taxon>Embryophyta</taxon>
        <taxon>Bryophyta</taxon>
        <taxon>Sphagnophytina</taxon>
        <taxon>Sphagnopsida</taxon>
        <taxon>Sphagnales</taxon>
        <taxon>Sphagnaceae</taxon>
        <taxon>Sphagnum</taxon>
    </lineage>
</organism>
<feature type="compositionally biased region" description="Basic and acidic residues" evidence="2">
    <location>
        <begin position="10"/>
        <end position="20"/>
    </location>
</feature>
<dbReference type="PANTHER" id="PTHR31087:SF85">
    <property type="entry name" value="PROTEIN LURP-ONE-RELATED 7"/>
    <property type="match status" value="1"/>
</dbReference>
<dbReference type="PANTHER" id="PTHR31087">
    <property type="match status" value="1"/>
</dbReference>
<keyword evidence="4" id="KW-1185">Reference proteome</keyword>
<accession>A0ABP1B526</accession>
<dbReference type="InterPro" id="IPR007612">
    <property type="entry name" value="LOR"/>
</dbReference>
<protein>
    <submittedName>
        <fullName evidence="3">Uncharacterized protein</fullName>
    </submittedName>
</protein>
<evidence type="ECO:0000256" key="2">
    <source>
        <dbReference type="SAM" id="MobiDB-lite"/>
    </source>
</evidence>
<sequence>MSYPPYQSHSKREDDADIGYRPRYRTSSPTQGYPPSKDQVPVYQGYQASSAPNYPQAYSAPNYPRTSSYPQPYSGPNYLLTSSYPQAYSAPNYPQTSSYPQVYSAPSYVQTASYPLASSSAPNYAQITSYQQGYQPNQNLVVVGPHFCLPYETTFAITKHVISLSHGDWTIIDSSGKKAFKVDGKVLSVRDRKYLRDAAGNKILQIRKKIVTVHETWSMYAGNSDQLICNVKRTVPSRMDNQTIPSMDVFLAANAAEVMPDFQLTGNYLQRNLMLLCRGRTLAQMTPRFTFQNRIFGNDAFGITVAPGVDHAFVLALIVIVDSVYLQKHKSTTTTDE</sequence>
<dbReference type="Pfam" id="PF04525">
    <property type="entry name" value="LOR"/>
    <property type="match status" value="1"/>
</dbReference>
<proteinExistence type="inferred from homology"/>
<dbReference type="SUPFAM" id="SSF54518">
    <property type="entry name" value="Tubby C-terminal domain-like"/>
    <property type="match status" value="1"/>
</dbReference>
<comment type="similarity">
    <text evidence="1">Belongs to the LOR family.</text>
</comment>
<dbReference type="InterPro" id="IPR025659">
    <property type="entry name" value="Tubby-like_C"/>
</dbReference>